<evidence type="ECO:0000256" key="12">
    <source>
        <dbReference type="ARBA" id="ARBA00023136"/>
    </source>
</evidence>
<protein>
    <recommendedName>
        <fullName evidence="5">Multidrug export protein MepA</fullName>
    </recommendedName>
    <alternativeName>
        <fullName evidence="14">Multidrug-efflux transporter</fullName>
    </alternativeName>
    <alternativeName>
        <fullName evidence="4">Probable multidrug resistance protein NorM</fullName>
    </alternativeName>
</protein>
<comment type="function">
    <text evidence="1">Multidrug efflux pump.</text>
</comment>
<dbReference type="InterPro" id="IPR002528">
    <property type="entry name" value="MATE_fam"/>
</dbReference>
<evidence type="ECO:0000256" key="1">
    <source>
        <dbReference type="ARBA" id="ARBA00003408"/>
    </source>
</evidence>
<keyword evidence="12 15" id="KW-0472">Membrane</keyword>
<reference evidence="16 17" key="1">
    <citation type="submission" date="2019-04" db="EMBL/GenBank/DDBJ databases">
        <title>Genome sequencing of Clostridium botulinum Groups I-IV and Clostridium butyricum.</title>
        <authorList>
            <person name="Brunt J."/>
            <person name="Van Vliet A.H.M."/>
            <person name="Stringer S.C."/>
            <person name="Carter A.T."/>
            <person name="Peck M.W."/>
        </authorList>
    </citation>
    <scope>NUCLEOTIDE SEQUENCE [LARGE SCALE GENOMIC DNA]</scope>
    <source>
        <strain evidence="16 17">IFR 18/094</strain>
    </source>
</reference>
<feature type="transmembrane region" description="Helical" evidence="15">
    <location>
        <begin position="417"/>
        <end position="436"/>
    </location>
</feature>
<dbReference type="RefSeq" id="WP_163249393.1">
    <property type="nucleotide sequence ID" value="NZ_SXDP01000006.1"/>
</dbReference>
<dbReference type="GO" id="GO:0046677">
    <property type="term" value="P:response to antibiotic"/>
    <property type="evidence" value="ECO:0007669"/>
    <property type="project" value="UniProtKB-KW"/>
</dbReference>
<proteinExistence type="inferred from homology"/>
<evidence type="ECO:0000256" key="5">
    <source>
        <dbReference type="ARBA" id="ARBA00022106"/>
    </source>
</evidence>
<evidence type="ECO:0000256" key="3">
    <source>
        <dbReference type="ARBA" id="ARBA00008417"/>
    </source>
</evidence>
<dbReference type="GO" id="GO:0042910">
    <property type="term" value="F:xenobiotic transmembrane transporter activity"/>
    <property type="evidence" value="ECO:0007669"/>
    <property type="project" value="InterPro"/>
</dbReference>
<evidence type="ECO:0000256" key="7">
    <source>
        <dbReference type="ARBA" id="ARBA00022449"/>
    </source>
</evidence>
<organism evidence="16 17">
    <name type="scientific">Clostridium niameyense</name>
    <dbReference type="NCBI Taxonomy" id="1622073"/>
    <lineage>
        <taxon>Bacteria</taxon>
        <taxon>Bacillati</taxon>
        <taxon>Bacillota</taxon>
        <taxon>Clostridia</taxon>
        <taxon>Eubacteriales</taxon>
        <taxon>Clostridiaceae</taxon>
        <taxon>Clostridium</taxon>
    </lineage>
</organism>
<dbReference type="PANTHER" id="PTHR43298">
    <property type="entry name" value="MULTIDRUG RESISTANCE PROTEIN NORM-RELATED"/>
    <property type="match status" value="1"/>
</dbReference>
<dbReference type="InterPro" id="IPR050222">
    <property type="entry name" value="MATE_MdtK"/>
</dbReference>
<dbReference type="CDD" id="cd13143">
    <property type="entry name" value="MATE_MepA_like"/>
    <property type="match status" value="1"/>
</dbReference>
<comment type="subcellular location">
    <subcellularLocation>
        <location evidence="2">Cell membrane</location>
        <topology evidence="2">Multi-pass membrane protein</topology>
    </subcellularLocation>
</comment>
<dbReference type="AlphaFoldDB" id="A0A6M0RAS7"/>
<evidence type="ECO:0000256" key="8">
    <source>
        <dbReference type="ARBA" id="ARBA00022475"/>
    </source>
</evidence>
<keyword evidence="11" id="KW-0406">Ion transport</keyword>
<name>A0A6M0RAS7_9CLOT</name>
<feature type="transmembrane region" description="Helical" evidence="15">
    <location>
        <begin position="361"/>
        <end position="379"/>
    </location>
</feature>
<feature type="transmembrane region" description="Helical" evidence="15">
    <location>
        <begin position="56"/>
        <end position="78"/>
    </location>
</feature>
<comment type="caution">
    <text evidence="16">The sequence shown here is derived from an EMBL/GenBank/DDBJ whole genome shotgun (WGS) entry which is preliminary data.</text>
</comment>
<dbReference type="GO" id="GO:0005886">
    <property type="term" value="C:plasma membrane"/>
    <property type="evidence" value="ECO:0007669"/>
    <property type="project" value="UniProtKB-SubCell"/>
</dbReference>
<evidence type="ECO:0000256" key="11">
    <source>
        <dbReference type="ARBA" id="ARBA00023065"/>
    </source>
</evidence>
<evidence type="ECO:0000256" key="9">
    <source>
        <dbReference type="ARBA" id="ARBA00022692"/>
    </source>
</evidence>
<dbReference type="EMBL" id="SXDP01000006">
    <property type="protein sequence ID" value="NEZ47322.1"/>
    <property type="molecule type" value="Genomic_DNA"/>
</dbReference>
<evidence type="ECO:0000256" key="15">
    <source>
        <dbReference type="SAM" id="Phobius"/>
    </source>
</evidence>
<evidence type="ECO:0000256" key="6">
    <source>
        <dbReference type="ARBA" id="ARBA00022448"/>
    </source>
</evidence>
<feature type="transmembrane region" description="Helical" evidence="15">
    <location>
        <begin position="391"/>
        <end position="411"/>
    </location>
</feature>
<feature type="transmembrane region" description="Helical" evidence="15">
    <location>
        <begin position="137"/>
        <end position="157"/>
    </location>
</feature>
<feature type="transmembrane region" description="Helical" evidence="15">
    <location>
        <begin position="98"/>
        <end position="117"/>
    </location>
</feature>
<keyword evidence="9 15" id="KW-0812">Transmembrane</keyword>
<dbReference type="NCBIfam" id="TIGR00797">
    <property type="entry name" value="matE"/>
    <property type="match status" value="1"/>
</dbReference>
<comment type="similarity">
    <text evidence="3">Belongs to the multi antimicrobial extrusion (MATE) (TC 2.A.66.1) family. MepA subfamily.</text>
</comment>
<accession>A0A6M0RAS7</accession>
<dbReference type="GO" id="GO:0015297">
    <property type="term" value="F:antiporter activity"/>
    <property type="evidence" value="ECO:0007669"/>
    <property type="project" value="UniProtKB-KW"/>
</dbReference>
<evidence type="ECO:0000313" key="16">
    <source>
        <dbReference type="EMBL" id="NEZ47322.1"/>
    </source>
</evidence>
<feature type="transmembrane region" description="Helical" evidence="15">
    <location>
        <begin position="272"/>
        <end position="293"/>
    </location>
</feature>
<dbReference type="PIRSF" id="PIRSF006603">
    <property type="entry name" value="DinF"/>
    <property type="match status" value="1"/>
</dbReference>
<evidence type="ECO:0000313" key="17">
    <source>
        <dbReference type="Proteomes" id="UP000473885"/>
    </source>
</evidence>
<gene>
    <name evidence="16" type="ORF">FDF74_08945</name>
</gene>
<feature type="transmembrane region" description="Helical" evidence="15">
    <location>
        <begin position="169"/>
        <end position="190"/>
    </location>
</feature>
<feature type="transmembrane region" description="Helical" evidence="15">
    <location>
        <begin position="196"/>
        <end position="216"/>
    </location>
</feature>
<evidence type="ECO:0000256" key="14">
    <source>
        <dbReference type="ARBA" id="ARBA00031636"/>
    </source>
</evidence>
<keyword evidence="10 15" id="KW-1133">Transmembrane helix</keyword>
<keyword evidence="7" id="KW-0050">Antiport</keyword>
<dbReference type="InterPro" id="IPR048279">
    <property type="entry name" value="MdtK-like"/>
</dbReference>
<keyword evidence="8" id="KW-1003">Cell membrane</keyword>
<feature type="transmembrane region" description="Helical" evidence="15">
    <location>
        <begin position="16"/>
        <end position="36"/>
    </location>
</feature>
<dbReference type="Proteomes" id="UP000473885">
    <property type="component" value="Unassembled WGS sequence"/>
</dbReference>
<evidence type="ECO:0000256" key="4">
    <source>
        <dbReference type="ARBA" id="ARBA00020268"/>
    </source>
</evidence>
<evidence type="ECO:0000256" key="10">
    <source>
        <dbReference type="ARBA" id="ARBA00022989"/>
    </source>
</evidence>
<feature type="transmembrane region" description="Helical" evidence="15">
    <location>
        <begin position="237"/>
        <end position="260"/>
    </location>
</feature>
<feature type="transmembrane region" description="Helical" evidence="15">
    <location>
        <begin position="314"/>
        <end position="334"/>
    </location>
</feature>
<keyword evidence="17" id="KW-1185">Reference proteome</keyword>
<keyword evidence="13" id="KW-0046">Antibiotic resistance</keyword>
<dbReference type="InterPro" id="IPR045070">
    <property type="entry name" value="MATE_MepA-like"/>
</dbReference>
<evidence type="ECO:0000256" key="13">
    <source>
        <dbReference type="ARBA" id="ARBA00023251"/>
    </source>
</evidence>
<dbReference type="PANTHER" id="PTHR43298:SF2">
    <property type="entry name" value="FMN_FAD EXPORTER YEEO-RELATED"/>
    <property type="match status" value="1"/>
</dbReference>
<evidence type="ECO:0000256" key="2">
    <source>
        <dbReference type="ARBA" id="ARBA00004651"/>
    </source>
</evidence>
<dbReference type="Pfam" id="PF01554">
    <property type="entry name" value="MatE"/>
    <property type="match status" value="2"/>
</dbReference>
<dbReference type="GO" id="GO:0006811">
    <property type="term" value="P:monoatomic ion transport"/>
    <property type="evidence" value="ECO:0007669"/>
    <property type="project" value="UniProtKB-KW"/>
</dbReference>
<keyword evidence="6" id="KW-0813">Transport</keyword>
<sequence length="450" mass="49461">MENKREDLLIKSPVELMFKLCIPAIIGMTVIGLYSFMDGVFAGQMIGKEAMAAISIAYPLTLFNSGISTLVGIGSASILSRAIGKKDNNAINKIMGNLIANVLLFSTIVMIVGIVFTRPLLQISGAQGEILNLGVRYLKIVFLGSIFVNFAQSANMVMRGEGKMKEAMLIMGFGALLNIVLDPILIKAFGDKGIEGAAVATILSQIIQAIITLVYFKKKSKKVKINKIKLEKDLRGEMFSVGISAMMMQVFTIIQQTLLYRMAFKYGGNTQAILMGASLRIQAFSFIPIWGMSQGLQPVVGTNYGAEKFNRVKRATNVFILGSTILALVFWIPIQVMPSKVLGLFIKDTPIVLSGISNFRIFYSIFPLYGALIMMITFFQSIGNGKSAGKLVLLRQIILYVPAIILIPTIFGLPAVWFTQPLVDFIVILLGFVLLFKEYSKMQRELGVQI</sequence>